<proteinExistence type="predicted"/>
<name>A0ABV5S7Y5_9ACTN</name>
<dbReference type="GO" id="GO:0016491">
    <property type="term" value="F:oxidoreductase activity"/>
    <property type="evidence" value="ECO:0007669"/>
    <property type="project" value="UniProtKB-KW"/>
</dbReference>
<evidence type="ECO:0000259" key="1">
    <source>
        <dbReference type="SMART" id="SM00829"/>
    </source>
</evidence>
<dbReference type="Pfam" id="PF13602">
    <property type="entry name" value="ADH_zinc_N_2"/>
    <property type="match status" value="1"/>
</dbReference>
<dbReference type="InterPro" id="IPR036291">
    <property type="entry name" value="NAD(P)-bd_dom_sf"/>
</dbReference>
<dbReference type="SMART" id="SM00829">
    <property type="entry name" value="PKS_ER"/>
    <property type="match status" value="1"/>
</dbReference>
<accession>A0ABV5S7Y5</accession>
<organism evidence="2 3">
    <name type="scientific">Nonomuraea helvata</name>
    <dbReference type="NCBI Taxonomy" id="37484"/>
    <lineage>
        <taxon>Bacteria</taxon>
        <taxon>Bacillati</taxon>
        <taxon>Actinomycetota</taxon>
        <taxon>Actinomycetes</taxon>
        <taxon>Streptosporangiales</taxon>
        <taxon>Streptosporangiaceae</taxon>
        <taxon>Nonomuraea</taxon>
    </lineage>
</organism>
<dbReference type="PANTHER" id="PTHR44013">
    <property type="entry name" value="ZINC-TYPE ALCOHOL DEHYDROGENASE-LIKE PROTEIN C16A3.02C"/>
    <property type="match status" value="1"/>
</dbReference>
<comment type="caution">
    <text evidence="2">The sequence shown here is derived from an EMBL/GenBank/DDBJ whole genome shotgun (WGS) entry which is preliminary data.</text>
</comment>
<dbReference type="Pfam" id="PF08240">
    <property type="entry name" value="ADH_N"/>
    <property type="match status" value="1"/>
</dbReference>
<feature type="domain" description="Enoyl reductase (ER)" evidence="1">
    <location>
        <begin position="10"/>
        <end position="323"/>
    </location>
</feature>
<dbReference type="CDD" id="cd05289">
    <property type="entry name" value="MDR_like_2"/>
    <property type="match status" value="1"/>
</dbReference>
<dbReference type="InterPro" id="IPR020843">
    <property type="entry name" value="ER"/>
</dbReference>
<dbReference type="SUPFAM" id="SSF50129">
    <property type="entry name" value="GroES-like"/>
    <property type="match status" value="1"/>
</dbReference>
<dbReference type="PANTHER" id="PTHR44013:SF1">
    <property type="entry name" value="ZINC-TYPE ALCOHOL DEHYDROGENASE-LIKE PROTEIN C16A3.02C"/>
    <property type="match status" value="1"/>
</dbReference>
<evidence type="ECO:0000313" key="2">
    <source>
        <dbReference type="EMBL" id="MFB9627188.1"/>
    </source>
</evidence>
<dbReference type="Gene3D" id="3.40.50.720">
    <property type="entry name" value="NAD(P)-binding Rossmann-like Domain"/>
    <property type="match status" value="1"/>
</dbReference>
<dbReference type="RefSeq" id="WP_344989736.1">
    <property type="nucleotide sequence ID" value="NZ_BAAAXV010000005.1"/>
</dbReference>
<dbReference type="InterPro" id="IPR052733">
    <property type="entry name" value="Chloroplast_QOR"/>
</dbReference>
<reference evidence="2 3" key="1">
    <citation type="submission" date="2024-09" db="EMBL/GenBank/DDBJ databases">
        <authorList>
            <person name="Sun Q."/>
            <person name="Mori K."/>
        </authorList>
    </citation>
    <scope>NUCLEOTIDE SEQUENCE [LARGE SCALE GENOMIC DNA]</scope>
    <source>
        <strain evidence="2 3">JCM 3143</strain>
    </source>
</reference>
<sequence>MKAVVARGYGGVEVLEVADVPVPLPGPGQIQVRIAAAGLSPADLRVVSGAFKEAVPLEFPHVLGSDFAGTVTAVGPAVERFSPGDEIFGLGQARAAAGMASLVSTPPSFTTGTVAEYAVFDADTPALALRPAGLSAEHAASLPIAALTALPLLRAGAFTLGMKALVIGAAGGVGGAVVPLLAAQGVHVIATALPADEGYVRGLGASETIDYRSADVAAETLSRHPGGIDALINLALPGPALPAVARVVRPGGRLLNIAFPAPAPATGFETVYTNARPGDLEEVAALVLKGVLPSTATRRYPLAEAVRAYRDLEHTHVRGKLLVTG</sequence>
<keyword evidence="3" id="KW-1185">Reference proteome</keyword>
<dbReference type="Gene3D" id="3.90.180.10">
    <property type="entry name" value="Medium-chain alcohol dehydrogenases, catalytic domain"/>
    <property type="match status" value="1"/>
</dbReference>
<keyword evidence="2" id="KW-0560">Oxidoreductase</keyword>
<protein>
    <submittedName>
        <fullName evidence="2">NADP-dependent oxidoreductase</fullName>
        <ecNumber evidence="2">1.-.-.-</ecNumber>
    </submittedName>
</protein>
<dbReference type="InterPro" id="IPR013154">
    <property type="entry name" value="ADH-like_N"/>
</dbReference>
<dbReference type="EMBL" id="JBHMBW010000028">
    <property type="protein sequence ID" value="MFB9627188.1"/>
    <property type="molecule type" value="Genomic_DNA"/>
</dbReference>
<dbReference type="SUPFAM" id="SSF51735">
    <property type="entry name" value="NAD(P)-binding Rossmann-fold domains"/>
    <property type="match status" value="1"/>
</dbReference>
<dbReference type="InterPro" id="IPR011032">
    <property type="entry name" value="GroES-like_sf"/>
</dbReference>
<dbReference type="Proteomes" id="UP001589532">
    <property type="component" value="Unassembled WGS sequence"/>
</dbReference>
<evidence type="ECO:0000313" key="3">
    <source>
        <dbReference type="Proteomes" id="UP001589532"/>
    </source>
</evidence>
<gene>
    <name evidence="2" type="ORF">ACFFSA_29235</name>
</gene>
<dbReference type="EC" id="1.-.-.-" evidence="2"/>